<dbReference type="AlphaFoldDB" id="A0A848D4K6"/>
<evidence type="ECO:0000313" key="3">
    <source>
        <dbReference type="EMBL" id="NMF01047.1"/>
    </source>
</evidence>
<dbReference type="GO" id="GO:0040029">
    <property type="term" value="P:epigenetic regulation of gene expression"/>
    <property type="evidence" value="ECO:0007669"/>
    <property type="project" value="TreeGrafter"/>
</dbReference>
<dbReference type="Proteomes" id="UP000561326">
    <property type="component" value="Unassembled WGS sequence"/>
</dbReference>
<dbReference type="InterPro" id="IPR037138">
    <property type="entry name" value="His_deacetylse_dom_sf"/>
</dbReference>
<feature type="domain" description="Histone deacetylase" evidence="2">
    <location>
        <begin position="36"/>
        <end position="318"/>
    </location>
</feature>
<dbReference type="InterPro" id="IPR023801">
    <property type="entry name" value="His_deacetylse_dom"/>
</dbReference>
<protein>
    <submittedName>
        <fullName evidence="3">Class II histone deacetylase</fullName>
    </submittedName>
</protein>
<dbReference type="InterPro" id="IPR000286">
    <property type="entry name" value="HDACs"/>
</dbReference>
<organism evidence="3 4">
    <name type="scientific">Aneurinibacillus aneurinilyticus</name>
    <name type="common">Bacillus aneurinolyticus</name>
    <dbReference type="NCBI Taxonomy" id="1391"/>
    <lineage>
        <taxon>Bacteria</taxon>
        <taxon>Bacillati</taxon>
        <taxon>Bacillota</taxon>
        <taxon>Bacilli</taxon>
        <taxon>Bacillales</taxon>
        <taxon>Paenibacillaceae</taxon>
        <taxon>Aneurinibacillus group</taxon>
        <taxon>Aneurinibacillus</taxon>
    </lineage>
</organism>
<dbReference type="Pfam" id="PF00850">
    <property type="entry name" value="Hist_deacetyl"/>
    <property type="match status" value="1"/>
</dbReference>
<sequence length="371" mass="41641">MDTALIWDGRYGDHDIGKQKYVIDQDIEMTSGLAFENPSRLNLIYEFLEKSGFSEKMIKYPPEHAIESDLLKVHTKEMVEKVKQASKNDANTEVGEAAVTSFGSYEIALLSAGGAKKAVDVVFTEENIKQSFALIRPPGHHATRNSPMGFCLFNNVAIAVEHAKATYGMERILVLDWDVHHGNGTQDIFYEDPSVLFVSIHQDKNYPLYGGEISETGKFQGEGFNINIPLIPGCGDEEYLRVIDEIIAPAVEFFNPELILISAGQDANIYDPLSRMMVTRNGFKLMTKKMKELAAIYSNHRLVVIQEGGYSLPYLPLATFGVIEGLLDEDYKWEADIEKLLPFNDFHPNIDSILGEVKRTFPKIYKGMSIT</sequence>
<dbReference type="CDD" id="cd09996">
    <property type="entry name" value="HDAC_classII_1"/>
    <property type="match status" value="1"/>
</dbReference>
<dbReference type="RefSeq" id="WP_168976509.1">
    <property type="nucleotide sequence ID" value="NZ_JABAGO010000063.1"/>
</dbReference>
<dbReference type="PRINTS" id="PR01270">
    <property type="entry name" value="HDASUPER"/>
</dbReference>
<comment type="similarity">
    <text evidence="1">Belongs to the histone deacetylase family.</text>
</comment>
<reference evidence="3 4" key="1">
    <citation type="submission" date="2020-04" db="EMBL/GenBank/DDBJ databases">
        <authorList>
            <person name="Hitch T.C.A."/>
            <person name="Wylensek D."/>
            <person name="Clavel T."/>
        </authorList>
    </citation>
    <scope>NUCLEOTIDE SEQUENCE [LARGE SCALE GENOMIC DNA]</scope>
    <source>
        <strain evidence="3 4">WB01_D5_05</strain>
    </source>
</reference>
<accession>A0A848D4K6</accession>
<dbReference type="PANTHER" id="PTHR10625:SF31">
    <property type="entry name" value="HISTONE DEACETYLASE DOMAIN-CONTAINING PROTEIN"/>
    <property type="match status" value="1"/>
</dbReference>
<dbReference type="PANTHER" id="PTHR10625">
    <property type="entry name" value="HISTONE DEACETYLASE HDAC1-RELATED"/>
    <property type="match status" value="1"/>
</dbReference>
<evidence type="ECO:0000259" key="2">
    <source>
        <dbReference type="Pfam" id="PF00850"/>
    </source>
</evidence>
<dbReference type="SUPFAM" id="SSF52768">
    <property type="entry name" value="Arginase/deacetylase"/>
    <property type="match status" value="1"/>
</dbReference>
<dbReference type="InterPro" id="IPR023696">
    <property type="entry name" value="Ureohydrolase_dom_sf"/>
</dbReference>
<dbReference type="Gene3D" id="3.40.800.20">
    <property type="entry name" value="Histone deacetylase domain"/>
    <property type="match status" value="1"/>
</dbReference>
<evidence type="ECO:0000313" key="4">
    <source>
        <dbReference type="Proteomes" id="UP000561326"/>
    </source>
</evidence>
<gene>
    <name evidence="3" type="ORF">HF838_22825</name>
</gene>
<comment type="caution">
    <text evidence="3">The sequence shown here is derived from an EMBL/GenBank/DDBJ whole genome shotgun (WGS) entry which is preliminary data.</text>
</comment>
<dbReference type="GO" id="GO:0005737">
    <property type="term" value="C:cytoplasm"/>
    <property type="evidence" value="ECO:0007669"/>
    <property type="project" value="TreeGrafter"/>
</dbReference>
<dbReference type="GO" id="GO:0004407">
    <property type="term" value="F:histone deacetylase activity"/>
    <property type="evidence" value="ECO:0007669"/>
    <property type="project" value="TreeGrafter"/>
</dbReference>
<name>A0A848D4K6_ANEAE</name>
<proteinExistence type="inferred from homology"/>
<evidence type="ECO:0000256" key="1">
    <source>
        <dbReference type="ARBA" id="ARBA00005947"/>
    </source>
</evidence>
<dbReference type="EMBL" id="JABAGO010000063">
    <property type="protein sequence ID" value="NMF01047.1"/>
    <property type="molecule type" value="Genomic_DNA"/>
</dbReference>